<dbReference type="PANTHER" id="PTHR11647:SF1">
    <property type="entry name" value="COLLAPSIN RESPONSE MEDIATOR PROTEIN"/>
    <property type="match status" value="1"/>
</dbReference>
<dbReference type="PANTHER" id="PTHR11647">
    <property type="entry name" value="HYDRANTOINASE/DIHYDROPYRIMIDINASE FAMILY MEMBER"/>
    <property type="match status" value="1"/>
</dbReference>
<accession>A0A382HI11</accession>
<comment type="cofactor">
    <cofactor evidence="1">
        <name>Zn(2+)</name>
        <dbReference type="ChEBI" id="CHEBI:29105"/>
    </cofactor>
</comment>
<evidence type="ECO:0000256" key="2">
    <source>
        <dbReference type="ARBA" id="ARBA00008829"/>
    </source>
</evidence>
<feature type="domain" description="Amidohydrolase-related" evidence="3">
    <location>
        <begin position="51"/>
        <end position="197"/>
    </location>
</feature>
<feature type="non-terminal residue" evidence="4">
    <location>
        <position position="220"/>
    </location>
</feature>
<dbReference type="InterPro" id="IPR006680">
    <property type="entry name" value="Amidohydro-rel"/>
</dbReference>
<evidence type="ECO:0000313" key="4">
    <source>
        <dbReference type="EMBL" id="SVB86926.1"/>
    </source>
</evidence>
<dbReference type="InterPro" id="IPR050378">
    <property type="entry name" value="Metallo-dep_Hydrolases_sf"/>
</dbReference>
<sequence length="220" mass="23733">MTDFDVVIRGGHVVIESDLIEHDVGIKDGVVAELCDSIDGGKRILDASGKLVLPGGIDGHCHIAQLSSFGVETADDFMSGSISAACGGTTTIIPFAPQRKGEGLREAVEAYRQKAEGKSVIDYGFNLIVSDPTPTVLEDELPSLVAEGHTAVKIFMTYDPVRLDDSQVLDVLEKARDLGVITMVHAENHDLIMWSIERLLKSGDTAPRFHAMAHPPESER</sequence>
<evidence type="ECO:0000259" key="3">
    <source>
        <dbReference type="Pfam" id="PF01979"/>
    </source>
</evidence>
<dbReference type="GO" id="GO:0005829">
    <property type="term" value="C:cytosol"/>
    <property type="evidence" value="ECO:0007669"/>
    <property type="project" value="TreeGrafter"/>
</dbReference>
<evidence type="ECO:0000256" key="1">
    <source>
        <dbReference type="ARBA" id="ARBA00001947"/>
    </source>
</evidence>
<dbReference type="InterPro" id="IPR011059">
    <property type="entry name" value="Metal-dep_hydrolase_composite"/>
</dbReference>
<dbReference type="SUPFAM" id="SSF51338">
    <property type="entry name" value="Composite domain of metallo-dependent hydrolases"/>
    <property type="match status" value="1"/>
</dbReference>
<name>A0A382HI11_9ZZZZ</name>
<dbReference type="AlphaFoldDB" id="A0A382HI11"/>
<dbReference type="GO" id="GO:0016812">
    <property type="term" value="F:hydrolase activity, acting on carbon-nitrogen (but not peptide) bonds, in cyclic amides"/>
    <property type="evidence" value="ECO:0007669"/>
    <property type="project" value="TreeGrafter"/>
</dbReference>
<dbReference type="Pfam" id="PF01979">
    <property type="entry name" value="Amidohydro_1"/>
    <property type="match status" value="1"/>
</dbReference>
<proteinExistence type="inferred from homology"/>
<comment type="similarity">
    <text evidence="2">Belongs to the metallo-dependent hydrolases superfamily. Hydantoinase/dihydropyrimidinase family.</text>
</comment>
<dbReference type="Gene3D" id="2.30.40.10">
    <property type="entry name" value="Urease, subunit C, domain 1"/>
    <property type="match status" value="1"/>
</dbReference>
<dbReference type="FunFam" id="3.20.20.140:FF:000174">
    <property type="entry name" value="Dihydropyrimidinase-related protein 2"/>
    <property type="match status" value="1"/>
</dbReference>
<dbReference type="EMBL" id="UINC01061393">
    <property type="protein sequence ID" value="SVB86926.1"/>
    <property type="molecule type" value="Genomic_DNA"/>
</dbReference>
<protein>
    <recommendedName>
        <fullName evidence="3">Amidohydrolase-related domain-containing protein</fullName>
    </recommendedName>
</protein>
<organism evidence="4">
    <name type="scientific">marine metagenome</name>
    <dbReference type="NCBI Taxonomy" id="408172"/>
    <lineage>
        <taxon>unclassified sequences</taxon>
        <taxon>metagenomes</taxon>
        <taxon>ecological metagenomes</taxon>
    </lineage>
</organism>
<dbReference type="SUPFAM" id="SSF51556">
    <property type="entry name" value="Metallo-dependent hydrolases"/>
    <property type="match status" value="1"/>
</dbReference>
<dbReference type="Gene3D" id="3.20.20.140">
    <property type="entry name" value="Metal-dependent hydrolases"/>
    <property type="match status" value="1"/>
</dbReference>
<reference evidence="4" key="1">
    <citation type="submission" date="2018-05" db="EMBL/GenBank/DDBJ databases">
        <authorList>
            <person name="Lanie J.A."/>
            <person name="Ng W.-L."/>
            <person name="Kazmierczak K.M."/>
            <person name="Andrzejewski T.M."/>
            <person name="Davidsen T.M."/>
            <person name="Wayne K.J."/>
            <person name="Tettelin H."/>
            <person name="Glass J.I."/>
            <person name="Rusch D."/>
            <person name="Podicherti R."/>
            <person name="Tsui H.-C.T."/>
            <person name="Winkler M.E."/>
        </authorList>
    </citation>
    <scope>NUCLEOTIDE SEQUENCE</scope>
</reference>
<gene>
    <name evidence="4" type="ORF">METZ01_LOCUS239780</name>
</gene>
<dbReference type="InterPro" id="IPR032466">
    <property type="entry name" value="Metal_Hydrolase"/>
</dbReference>